<keyword evidence="4" id="KW-1185">Reference proteome</keyword>
<dbReference type="Proteomes" id="UP000826722">
    <property type="component" value="Chromosome"/>
</dbReference>
<dbReference type="GO" id="GO:0015288">
    <property type="term" value="F:porin activity"/>
    <property type="evidence" value="ECO:0007669"/>
    <property type="project" value="InterPro"/>
</dbReference>
<organism evidence="3 4">
    <name type="scientific">Methyloradius palustris</name>
    <dbReference type="NCBI Taxonomy" id="2778876"/>
    <lineage>
        <taxon>Bacteria</taxon>
        <taxon>Pseudomonadati</taxon>
        <taxon>Pseudomonadota</taxon>
        <taxon>Betaproteobacteria</taxon>
        <taxon>Nitrosomonadales</taxon>
        <taxon>Methylophilaceae</taxon>
        <taxon>Methyloradius</taxon>
    </lineage>
</organism>
<sequence>MYQDINQKISAISTLFFVLLATAVSSAYAEGELSANTEEAWNAKFQSTVVWQKKNGFNAPYSGPNSLITAPERSYSWTSTLFLGFRPWQGGEIYFNPEMAQGLPLSDLTGLGGLSNGEMARTSGAKPTIYRARLYLKQTWNFGGEQDYVASDQNQLAGYVDRRRLVLSVGNMSVMDTFDDNAYSHDPRTQFMNWSLMANGAYDYAADSRGYSWGAVAEYFYDDWAIRAGRFEQPRHPNQLALDANIFKHYGDQVEFEQGYQWRGQPGKFRLLGFRNRTVMSKFTDALNEAALSGGVPDINKVRDGEQTKYGFGFSMDQALSHDFGVFAKASWADGQTETYAFTEIDNAMSAGFALKGGQWKRPDDTFGLALMRNGLSSARQDYLRAGGISFFIGDGALNYHPEQIVETYYSLKATEHVWLTADYQHIQNPAYNADRGPVDLIAFRAHVEY</sequence>
<gene>
    <name evidence="3" type="ORF">ZMTM_09580</name>
</gene>
<feature type="signal peptide" evidence="2">
    <location>
        <begin position="1"/>
        <end position="29"/>
    </location>
</feature>
<dbReference type="Gene3D" id="2.40.160.180">
    <property type="entry name" value="Carbohydrate-selective porin OprB"/>
    <property type="match status" value="1"/>
</dbReference>
<evidence type="ECO:0000256" key="1">
    <source>
        <dbReference type="ARBA" id="ARBA00008769"/>
    </source>
</evidence>
<feature type="chain" id="PRO_5034645469" description="Porin" evidence="2">
    <location>
        <begin position="30"/>
        <end position="450"/>
    </location>
</feature>
<proteinExistence type="inferred from homology"/>
<evidence type="ECO:0000313" key="3">
    <source>
        <dbReference type="EMBL" id="BCM24699.1"/>
    </source>
</evidence>
<evidence type="ECO:0000256" key="2">
    <source>
        <dbReference type="RuleBase" id="RU363072"/>
    </source>
</evidence>
<dbReference type="InterPro" id="IPR007049">
    <property type="entry name" value="Carb-sel_porin_OprB"/>
</dbReference>
<protein>
    <recommendedName>
        <fullName evidence="5">Porin</fullName>
    </recommendedName>
</protein>
<dbReference type="KEGG" id="mpau:ZMTM_09580"/>
<dbReference type="Pfam" id="PF04966">
    <property type="entry name" value="OprB"/>
    <property type="match status" value="1"/>
</dbReference>
<dbReference type="GO" id="GO:0016020">
    <property type="term" value="C:membrane"/>
    <property type="evidence" value="ECO:0007669"/>
    <property type="project" value="InterPro"/>
</dbReference>
<evidence type="ECO:0000313" key="4">
    <source>
        <dbReference type="Proteomes" id="UP000826722"/>
    </source>
</evidence>
<accession>A0A8D5GDM8</accession>
<dbReference type="AlphaFoldDB" id="A0A8D5GDM8"/>
<reference evidence="3" key="1">
    <citation type="journal article" date="2021" name="Arch. Microbiol.">
        <title>Methyloradius palustris gen. nov., sp. nov., a methanol-oxidizing bacterium isolated from snow.</title>
        <authorList>
            <person name="Miyadera T."/>
            <person name="Kojima H."/>
            <person name="Fukui M."/>
        </authorList>
    </citation>
    <scope>NUCLEOTIDE SEQUENCE</scope>
    <source>
        <strain evidence="3">Zm11</strain>
    </source>
</reference>
<keyword evidence="2" id="KW-0732">Signal</keyword>
<name>A0A8D5GDM8_9PROT</name>
<dbReference type="EMBL" id="AP024110">
    <property type="protein sequence ID" value="BCM24699.1"/>
    <property type="molecule type" value="Genomic_DNA"/>
</dbReference>
<comment type="similarity">
    <text evidence="1 2">Belongs to the OprB family.</text>
</comment>
<dbReference type="RefSeq" id="WP_225907102.1">
    <property type="nucleotide sequence ID" value="NZ_AP024110.1"/>
</dbReference>
<dbReference type="InterPro" id="IPR038673">
    <property type="entry name" value="OprB_sf"/>
</dbReference>
<dbReference type="GO" id="GO:0008643">
    <property type="term" value="P:carbohydrate transport"/>
    <property type="evidence" value="ECO:0007669"/>
    <property type="project" value="InterPro"/>
</dbReference>
<evidence type="ECO:0008006" key="5">
    <source>
        <dbReference type="Google" id="ProtNLM"/>
    </source>
</evidence>